<evidence type="ECO:0000313" key="4">
    <source>
        <dbReference type="EMBL" id="MDF4023569.1"/>
    </source>
</evidence>
<dbReference type="PANTHER" id="PTHR30592">
    <property type="entry name" value="FORMATE DEHYDROGENASE"/>
    <property type="match status" value="1"/>
</dbReference>
<dbReference type="Gene3D" id="3.40.140.10">
    <property type="entry name" value="Cytidine Deaminase, domain 2"/>
    <property type="match status" value="1"/>
</dbReference>
<name>A0ABT6B656_9GAMM</name>
<feature type="active site" description="Cysteine persulfide intermediate" evidence="3">
    <location>
        <position position="115"/>
    </location>
</feature>
<protein>
    <recommendedName>
        <fullName evidence="3">Sulfur carrier protein FdhD</fullName>
    </recommendedName>
</protein>
<organism evidence="4 5">
    <name type="scientific">Luteibacter sahnii</name>
    <dbReference type="NCBI Taxonomy" id="3021977"/>
    <lineage>
        <taxon>Bacteria</taxon>
        <taxon>Pseudomonadati</taxon>
        <taxon>Pseudomonadota</taxon>
        <taxon>Gammaproteobacteria</taxon>
        <taxon>Lysobacterales</taxon>
        <taxon>Rhodanobacteraceae</taxon>
        <taxon>Luteibacter</taxon>
    </lineage>
</organism>
<accession>A0ABT6B656</accession>
<dbReference type="HAMAP" id="MF_00187">
    <property type="entry name" value="FdhD"/>
    <property type="match status" value="1"/>
</dbReference>
<dbReference type="PIRSF" id="PIRSF015626">
    <property type="entry name" value="FdhD"/>
    <property type="match status" value="1"/>
</dbReference>
<comment type="caution">
    <text evidence="4">The sequence shown here is derived from an EMBL/GenBank/DDBJ whole genome shotgun (WGS) entry which is preliminary data.</text>
</comment>
<dbReference type="PANTHER" id="PTHR30592:SF1">
    <property type="entry name" value="SULFUR CARRIER PROTEIN FDHD"/>
    <property type="match status" value="1"/>
</dbReference>
<dbReference type="InterPro" id="IPR003786">
    <property type="entry name" value="FdhD"/>
</dbReference>
<comment type="similarity">
    <text evidence="3">Belongs to the FdhD family.</text>
</comment>
<keyword evidence="2 3" id="KW-0501">Molybdenum cofactor biosynthesis</keyword>
<dbReference type="EMBL" id="JARJJS010000001">
    <property type="protein sequence ID" value="MDF4023569.1"/>
    <property type="molecule type" value="Genomic_DNA"/>
</dbReference>
<gene>
    <name evidence="3 4" type="primary">fdhD</name>
    <name evidence="4" type="ORF">P3W24_01085</name>
</gene>
<keyword evidence="1 3" id="KW-0963">Cytoplasm</keyword>
<feature type="binding site" evidence="3">
    <location>
        <begin position="254"/>
        <end position="259"/>
    </location>
    <ligand>
        <name>Mo-bis(molybdopterin guanine dinucleotide)</name>
        <dbReference type="ChEBI" id="CHEBI:60539"/>
    </ligand>
</feature>
<evidence type="ECO:0000256" key="2">
    <source>
        <dbReference type="ARBA" id="ARBA00023150"/>
    </source>
</evidence>
<dbReference type="InterPro" id="IPR016193">
    <property type="entry name" value="Cytidine_deaminase-like"/>
</dbReference>
<comment type="function">
    <text evidence="3">Required for formate dehydrogenase (FDH) activity. Acts as a sulfur carrier protein that transfers sulfur from IscS to the molybdenum cofactor prior to its insertion into FDH.</text>
</comment>
<dbReference type="NCBIfam" id="TIGR00129">
    <property type="entry name" value="fdhD_narQ"/>
    <property type="match status" value="1"/>
</dbReference>
<sequence>MRDGDAPPPGCVTRPVWRVEGGRAADELDRLAEEVPVAMHVDGASFAVMMASPLDIEDFARGFALTEGLVPSVRDIAAIEVHEMLEGVRVDVRRTGPGAADAPPADRLLPGRSGCGICGSRELEDVIRHPAPVAAGPVVSHAAIERALRGLRERQPINAFTGSVHAAAWATAEGAIVRVREDVGRHNALDKLIGAMASEGLPTRDGFAVITSRASYEMVTKAAVAGMPLLVAISAPTALAVHLAESCGLTLVGFARPGRFNIYSHPERLADAATG</sequence>
<reference evidence="4 5" key="1">
    <citation type="journal article" date="2024" name="Curr. Microbiol.">
        <title>Luteibacter sahnii sp. nov., A Novel Yellow-Colored Xanthomonadin Pigment Producing Probiotic Bacterium from Healthy Rice Seed Microbiome.</title>
        <authorList>
            <person name="Jaiswal G."/>
            <person name="Rana R."/>
            <person name="Nayak P.K."/>
            <person name="Chouhan R."/>
            <person name="Gandhi S.G."/>
            <person name="Patel H.K."/>
            <person name="Patil P.B."/>
        </authorList>
    </citation>
    <scope>NUCLEOTIDE SEQUENCE [LARGE SCALE GENOMIC DNA]</scope>
    <source>
        <strain evidence="4 5">PPL201</strain>
    </source>
</reference>
<evidence type="ECO:0000256" key="1">
    <source>
        <dbReference type="ARBA" id="ARBA00022490"/>
    </source>
</evidence>
<evidence type="ECO:0000256" key="3">
    <source>
        <dbReference type="HAMAP-Rule" id="MF_00187"/>
    </source>
</evidence>
<dbReference type="Gene3D" id="3.10.20.10">
    <property type="match status" value="1"/>
</dbReference>
<evidence type="ECO:0000313" key="5">
    <source>
        <dbReference type="Proteomes" id="UP001528850"/>
    </source>
</evidence>
<dbReference type="Proteomes" id="UP001528850">
    <property type="component" value="Unassembled WGS sequence"/>
</dbReference>
<keyword evidence="5" id="KW-1185">Reference proteome</keyword>
<comment type="subcellular location">
    <subcellularLocation>
        <location evidence="3">Cytoplasm</location>
    </subcellularLocation>
</comment>
<proteinExistence type="inferred from homology"/>
<dbReference type="Pfam" id="PF02634">
    <property type="entry name" value="FdhD-NarQ"/>
    <property type="match status" value="1"/>
</dbReference>
<dbReference type="SUPFAM" id="SSF53927">
    <property type="entry name" value="Cytidine deaminase-like"/>
    <property type="match status" value="1"/>
</dbReference>